<dbReference type="PROSITE" id="PS50011">
    <property type="entry name" value="PROTEIN_KINASE_DOM"/>
    <property type="match status" value="1"/>
</dbReference>
<evidence type="ECO:0000256" key="9">
    <source>
        <dbReference type="SAM" id="MobiDB-lite"/>
    </source>
</evidence>
<name>A0A507CWF4_9FUNG</name>
<dbReference type="PANTHER" id="PTHR24350">
    <property type="entry name" value="SERINE/THREONINE-PROTEIN KINASE IAL-RELATED"/>
    <property type="match status" value="1"/>
</dbReference>
<dbReference type="SUPFAM" id="SSF56112">
    <property type="entry name" value="Protein kinase-like (PK-like)"/>
    <property type="match status" value="1"/>
</dbReference>
<comment type="caution">
    <text evidence="11">The sequence shown here is derived from an EMBL/GenBank/DDBJ whole genome shotgun (WGS) entry which is preliminary data.</text>
</comment>
<feature type="binding site" evidence="7">
    <location>
        <position position="214"/>
    </location>
    <ligand>
        <name>ATP</name>
        <dbReference type="ChEBI" id="CHEBI:30616"/>
    </ligand>
</feature>
<accession>A0A507CWF4</accession>
<dbReference type="AlphaFoldDB" id="A0A507CWF4"/>
<keyword evidence="2" id="KW-0808">Transferase</keyword>
<evidence type="ECO:0000256" key="2">
    <source>
        <dbReference type="ARBA" id="ARBA00022679"/>
    </source>
</evidence>
<keyword evidence="4" id="KW-0418">Kinase</keyword>
<dbReference type="Proteomes" id="UP000320475">
    <property type="component" value="Unassembled WGS sequence"/>
</dbReference>
<evidence type="ECO:0000256" key="3">
    <source>
        <dbReference type="ARBA" id="ARBA00022741"/>
    </source>
</evidence>
<feature type="region of interest" description="Disordered" evidence="9">
    <location>
        <begin position="69"/>
        <end position="89"/>
    </location>
</feature>
<feature type="active site" description="Proton acceptor" evidence="6">
    <location>
        <position position="196"/>
    </location>
</feature>
<dbReference type="InterPro" id="IPR008271">
    <property type="entry name" value="Ser/Thr_kinase_AS"/>
</dbReference>
<evidence type="ECO:0000313" key="11">
    <source>
        <dbReference type="EMBL" id="TPX43455.1"/>
    </source>
</evidence>
<keyword evidence="3 7" id="KW-0547">Nucleotide-binding</keyword>
<evidence type="ECO:0000259" key="10">
    <source>
        <dbReference type="PROSITE" id="PS50011"/>
    </source>
</evidence>
<evidence type="ECO:0000313" key="12">
    <source>
        <dbReference type="Proteomes" id="UP000320475"/>
    </source>
</evidence>
<protein>
    <recommendedName>
        <fullName evidence="10">Protein kinase domain-containing protein</fullName>
    </recommendedName>
</protein>
<evidence type="ECO:0000256" key="7">
    <source>
        <dbReference type="PIRSR" id="PIRSR630616-2"/>
    </source>
</evidence>
<evidence type="ECO:0000256" key="8">
    <source>
        <dbReference type="PIRSR" id="PIRSR630616-3"/>
    </source>
</evidence>
<proteinExistence type="predicted"/>
<dbReference type="InterPro" id="IPR011009">
    <property type="entry name" value="Kinase-like_dom_sf"/>
</dbReference>
<dbReference type="SMART" id="SM00220">
    <property type="entry name" value="S_TKc"/>
    <property type="match status" value="1"/>
</dbReference>
<dbReference type="Pfam" id="PF00069">
    <property type="entry name" value="Pkinase"/>
    <property type="match status" value="1"/>
</dbReference>
<dbReference type="OrthoDB" id="10252171at2759"/>
<dbReference type="GO" id="GO:0005524">
    <property type="term" value="F:ATP binding"/>
    <property type="evidence" value="ECO:0007669"/>
    <property type="project" value="UniProtKB-KW"/>
</dbReference>
<dbReference type="InterPro" id="IPR000719">
    <property type="entry name" value="Prot_kinase_dom"/>
</dbReference>
<feature type="cross-link" description="Glycyl lysine isopeptide (Lys-Gly) (interchain with G-Cter in SUMO2)" evidence="8">
    <location>
        <position position="198"/>
    </location>
</feature>
<feature type="region of interest" description="Disordered" evidence="9">
    <location>
        <begin position="450"/>
        <end position="469"/>
    </location>
</feature>
<dbReference type="CDD" id="cd00180">
    <property type="entry name" value="PKc"/>
    <property type="match status" value="1"/>
</dbReference>
<dbReference type="Gene3D" id="1.10.510.10">
    <property type="entry name" value="Transferase(Phosphotransferase) domain 1"/>
    <property type="match status" value="1"/>
</dbReference>
<gene>
    <name evidence="11" type="ORF">SeLEV6574_g05053</name>
</gene>
<dbReference type="InterPro" id="IPR030616">
    <property type="entry name" value="Aur-like"/>
</dbReference>
<dbReference type="PROSITE" id="PS00108">
    <property type="entry name" value="PROTEIN_KINASE_ST"/>
    <property type="match status" value="1"/>
</dbReference>
<feature type="domain" description="Protein kinase" evidence="10">
    <location>
        <begin position="75"/>
        <end position="330"/>
    </location>
</feature>
<evidence type="ECO:0000256" key="6">
    <source>
        <dbReference type="PIRSR" id="PIRSR630616-1"/>
    </source>
</evidence>
<evidence type="ECO:0000256" key="4">
    <source>
        <dbReference type="ARBA" id="ARBA00022777"/>
    </source>
</evidence>
<evidence type="ECO:0000256" key="1">
    <source>
        <dbReference type="ARBA" id="ARBA00022527"/>
    </source>
</evidence>
<sequence>MTVPPMGLSFFSARNGPKAFCMYRPVELAAPVTAASCGPTACLANREALEGLMHHIKCNMDQAAATRATASSVGKPQSRELGAGASGTATLWVPPNQPAYVAKTMPVRSPKAAMLARREALIGMLLRHPHLVAVTDVEFTSTTKTRLKMAYAAGGTLDDYQSSAATGLPEMEVKRIIKQLLGAVAYLHGHGIGHCDIKPGNIFLDGLGNVVLGDLGLCQFEMERTRTSRPNGIGSYPFAPPEAYSRDAAPVYVYARDIWAVGVLAYDLMYGKEPFECSATSRAATAKSLMEPVQYSSRVRQEANEFIAACLHLKPHLRPSVSDLVRHPWLKDFKLPTTQTPSPPPPPVIEPQDALLQATLKLLEEVYQFSENTSPVLKAHLAATAVKSAEPSFIKAIYARLAHLQGSSCGSSKSHASKSKSWWMKFCGGKAAQLTVELPILTDASVVNSGRSSCLSTSSSDQTVISRFR</sequence>
<keyword evidence="1" id="KW-0723">Serine/threonine-protein kinase</keyword>
<organism evidence="11 12">
    <name type="scientific">Synchytrium endobioticum</name>
    <dbReference type="NCBI Taxonomy" id="286115"/>
    <lineage>
        <taxon>Eukaryota</taxon>
        <taxon>Fungi</taxon>
        <taxon>Fungi incertae sedis</taxon>
        <taxon>Chytridiomycota</taxon>
        <taxon>Chytridiomycota incertae sedis</taxon>
        <taxon>Chytridiomycetes</taxon>
        <taxon>Synchytriales</taxon>
        <taxon>Synchytriaceae</taxon>
        <taxon>Synchytrium</taxon>
    </lineage>
</organism>
<keyword evidence="5 7" id="KW-0067">ATP-binding</keyword>
<evidence type="ECO:0000256" key="5">
    <source>
        <dbReference type="ARBA" id="ARBA00022840"/>
    </source>
</evidence>
<dbReference type="GO" id="GO:0004674">
    <property type="term" value="F:protein serine/threonine kinase activity"/>
    <property type="evidence" value="ECO:0007669"/>
    <property type="project" value="UniProtKB-KW"/>
</dbReference>
<dbReference type="EMBL" id="QEAM01000223">
    <property type="protein sequence ID" value="TPX43455.1"/>
    <property type="molecule type" value="Genomic_DNA"/>
</dbReference>
<reference evidence="11 12" key="1">
    <citation type="journal article" date="2019" name="Sci. Rep.">
        <title>Comparative genomics of chytrid fungi reveal insights into the obligate biotrophic and pathogenic lifestyle of Synchytrium endobioticum.</title>
        <authorList>
            <person name="van de Vossenberg B.T.L.H."/>
            <person name="Warris S."/>
            <person name="Nguyen H.D.T."/>
            <person name="van Gent-Pelzer M.P.E."/>
            <person name="Joly D.L."/>
            <person name="van de Geest H.C."/>
            <person name="Bonants P.J.M."/>
            <person name="Smith D.S."/>
            <person name="Levesque C.A."/>
            <person name="van der Lee T.A.J."/>
        </authorList>
    </citation>
    <scope>NUCLEOTIDE SEQUENCE [LARGE SCALE GENOMIC DNA]</scope>
    <source>
        <strain evidence="11 12">LEV6574</strain>
    </source>
</reference>
<dbReference type="VEuPathDB" id="FungiDB:SeMB42_g06891"/>
<feature type="compositionally biased region" description="Low complexity" evidence="9">
    <location>
        <begin position="450"/>
        <end position="460"/>
    </location>
</feature>